<dbReference type="OrthoDB" id="8190343at2759"/>
<evidence type="ECO:0000313" key="2">
    <source>
        <dbReference type="EMBL" id="CAF4882880.1"/>
    </source>
</evidence>
<dbReference type="PANTHER" id="PTHR21505:SF12">
    <property type="entry name" value="MADF DOMAIN-CONTAINING PROTEIN-RELATED"/>
    <property type="match status" value="1"/>
</dbReference>
<dbReference type="Pfam" id="PF10545">
    <property type="entry name" value="MADF_DNA_bdg"/>
    <property type="match status" value="1"/>
</dbReference>
<dbReference type="PANTHER" id="PTHR21505">
    <property type="entry name" value="MADF DOMAIN-CONTAINING PROTEIN-RELATED"/>
    <property type="match status" value="1"/>
</dbReference>
<dbReference type="InterPro" id="IPR006578">
    <property type="entry name" value="MADF-dom"/>
</dbReference>
<dbReference type="PROSITE" id="PS51029">
    <property type="entry name" value="MADF"/>
    <property type="match status" value="1"/>
</dbReference>
<dbReference type="EMBL" id="CAJOBZ010000028">
    <property type="protein sequence ID" value="CAF4882880.1"/>
    <property type="molecule type" value="Genomic_DNA"/>
</dbReference>
<name>A0A821TXH7_9NEOP</name>
<accession>A0A821TXH7</accession>
<organism evidence="2 3">
    <name type="scientific">Pieris macdunnoughi</name>
    <dbReference type="NCBI Taxonomy" id="345717"/>
    <lineage>
        <taxon>Eukaryota</taxon>
        <taxon>Metazoa</taxon>
        <taxon>Ecdysozoa</taxon>
        <taxon>Arthropoda</taxon>
        <taxon>Hexapoda</taxon>
        <taxon>Insecta</taxon>
        <taxon>Pterygota</taxon>
        <taxon>Neoptera</taxon>
        <taxon>Endopterygota</taxon>
        <taxon>Lepidoptera</taxon>
        <taxon>Glossata</taxon>
        <taxon>Ditrysia</taxon>
        <taxon>Papilionoidea</taxon>
        <taxon>Pieridae</taxon>
        <taxon>Pierinae</taxon>
        <taxon>Pieris</taxon>
    </lineage>
</organism>
<comment type="caution">
    <text evidence="2">The sequence shown here is derived from an EMBL/GenBank/DDBJ whole genome shotgun (WGS) entry which is preliminary data.</text>
</comment>
<dbReference type="Proteomes" id="UP000663880">
    <property type="component" value="Unassembled WGS sequence"/>
</dbReference>
<dbReference type="AlphaFoldDB" id="A0A821TXH7"/>
<keyword evidence="3" id="KW-1185">Reference proteome</keyword>
<proteinExistence type="predicted"/>
<feature type="domain" description="MADF" evidence="1">
    <location>
        <begin position="13"/>
        <end position="107"/>
    </location>
</feature>
<sequence>MANQRWSADKNIQFINEYQRKECLWDPNHPQYKLRDVRDAAYKSIMETMDMQNVKEVVGKIRSLRNTYNNELLKAKKSRTTGMGTNKLYITKIPWLSHLDFLKNIDSYKIKTENVAPNTQATSTESESQYFTVPSRNKRKIKGPLPKAVDVLEKATQHFSNTNDEFDLFGQTIAEQLRQLPLEIALETEEMLLSTVRKQRIKLAKKQTSS</sequence>
<protein>
    <recommendedName>
        <fullName evidence="1">MADF domain-containing protein</fullName>
    </recommendedName>
</protein>
<reference evidence="2" key="1">
    <citation type="submission" date="2021-02" db="EMBL/GenBank/DDBJ databases">
        <authorList>
            <person name="Steward A R."/>
        </authorList>
    </citation>
    <scope>NUCLEOTIDE SEQUENCE</scope>
</reference>
<gene>
    <name evidence="2" type="ORF">PMACD_LOCUS9769</name>
</gene>
<dbReference type="SMART" id="SM00595">
    <property type="entry name" value="MADF"/>
    <property type="match status" value="1"/>
</dbReference>
<evidence type="ECO:0000313" key="3">
    <source>
        <dbReference type="Proteomes" id="UP000663880"/>
    </source>
</evidence>
<evidence type="ECO:0000259" key="1">
    <source>
        <dbReference type="PROSITE" id="PS51029"/>
    </source>
</evidence>